<accession>A0ABV2ASX5</accession>
<keyword evidence="1" id="KW-0343">GTPase activation</keyword>
<dbReference type="InterPro" id="IPR001611">
    <property type="entry name" value="Leu-rich_rpt"/>
</dbReference>
<proteinExistence type="predicted"/>
<sequence length="238" mass="26735">LSIDGENLKVIGETIRNLENSYRKILVENVQISDNAFSDFSYDILCNKNVEKVKMFDCKVNSPNCMNGFYAGFQKYHPNLKSLNISNNNKIGDIGIENLARVIGNCSLESFKFSHCGFTAKGMNILSIALCSKFLLKSIKKLDLSNNNLKKEGSFYLARFIKRTKTLEKLNLSNTEICVGTIVNAIVNRKVSKKSLTDIDLSNCLKMDEADKKALGFYLKNTTTLSRCQMSGIKNNPR</sequence>
<protein>
    <submittedName>
        <fullName evidence="4">Barbed-end actin filament uncapping</fullName>
    </submittedName>
</protein>
<dbReference type="SUPFAM" id="SSF52047">
    <property type="entry name" value="RNI-like"/>
    <property type="match status" value="1"/>
</dbReference>
<comment type="caution">
    <text evidence="4">The sequence shown here is derived from an EMBL/GenBank/DDBJ whole genome shotgun (WGS) entry which is preliminary data.</text>
</comment>
<dbReference type="PANTHER" id="PTHR24113:SF12">
    <property type="entry name" value="RAN GTPASE-ACTIVATING PROTEIN 1"/>
    <property type="match status" value="1"/>
</dbReference>
<dbReference type="Gene3D" id="3.80.10.10">
    <property type="entry name" value="Ribonuclease Inhibitor"/>
    <property type="match status" value="1"/>
</dbReference>
<keyword evidence="5" id="KW-1185">Reference proteome</keyword>
<keyword evidence="2" id="KW-0433">Leucine-rich repeat</keyword>
<reference evidence="4 5" key="1">
    <citation type="journal article" date="2024" name="BMC Biol.">
        <title>Comparative genomics of Ascetosporea gives new insight into the evolutionary basis for animal parasitism in Rhizaria.</title>
        <authorList>
            <person name="Hiltunen Thoren M."/>
            <person name="Onut-Brannstrom I."/>
            <person name="Alfjorden A."/>
            <person name="Peckova H."/>
            <person name="Swords F."/>
            <person name="Hooper C."/>
            <person name="Holzer A.S."/>
            <person name="Bass D."/>
            <person name="Burki F."/>
        </authorList>
    </citation>
    <scope>NUCLEOTIDE SEQUENCE [LARGE SCALE GENOMIC DNA]</scope>
    <source>
        <strain evidence="4">20-A016</strain>
    </source>
</reference>
<keyword evidence="3" id="KW-0677">Repeat</keyword>
<name>A0ABV2ASX5_9EUKA</name>
<dbReference type="EMBL" id="JBDODL010003658">
    <property type="protein sequence ID" value="MES1922773.1"/>
    <property type="molecule type" value="Genomic_DNA"/>
</dbReference>
<evidence type="ECO:0000313" key="4">
    <source>
        <dbReference type="EMBL" id="MES1922773.1"/>
    </source>
</evidence>
<evidence type="ECO:0000256" key="2">
    <source>
        <dbReference type="ARBA" id="ARBA00022614"/>
    </source>
</evidence>
<dbReference type="Pfam" id="PF13516">
    <property type="entry name" value="LRR_6"/>
    <property type="match status" value="3"/>
</dbReference>
<feature type="non-terminal residue" evidence="4">
    <location>
        <position position="238"/>
    </location>
</feature>
<dbReference type="SMART" id="SM00368">
    <property type="entry name" value="LRR_RI"/>
    <property type="match status" value="4"/>
</dbReference>
<evidence type="ECO:0000313" key="5">
    <source>
        <dbReference type="Proteomes" id="UP001439008"/>
    </source>
</evidence>
<dbReference type="PANTHER" id="PTHR24113">
    <property type="entry name" value="RAN GTPASE-ACTIVATING PROTEIN 1"/>
    <property type="match status" value="1"/>
</dbReference>
<evidence type="ECO:0000256" key="1">
    <source>
        <dbReference type="ARBA" id="ARBA00022468"/>
    </source>
</evidence>
<dbReference type="Proteomes" id="UP001439008">
    <property type="component" value="Unassembled WGS sequence"/>
</dbReference>
<feature type="non-terminal residue" evidence="4">
    <location>
        <position position="1"/>
    </location>
</feature>
<gene>
    <name evidence="4" type="primary">carmil2</name>
    <name evidence="4" type="ORF">MHBO_004297</name>
</gene>
<evidence type="ECO:0000256" key="3">
    <source>
        <dbReference type="ARBA" id="ARBA00022737"/>
    </source>
</evidence>
<dbReference type="InterPro" id="IPR027038">
    <property type="entry name" value="RanGap"/>
</dbReference>
<organism evidence="4 5">
    <name type="scientific">Bonamia ostreae</name>
    <dbReference type="NCBI Taxonomy" id="126728"/>
    <lineage>
        <taxon>Eukaryota</taxon>
        <taxon>Sar</taxon>
        <taxon>Rhizaria</taxon>
        <taxon>Endomyxa</taxon>
        <taxon>Ascetosporea</taxon>
        <taxon>Haplosporida</taxon>
        <taxon>Bonamia</taxon>
    </lineage>
</organism>
<dbReference type="InterPro" id="IPR032675">
    <property type="entry name" value="LRR_dom_sf"/>
</dbReference>